<evidence type="ECO:0000313" key="7">
    <source>
        <dbReference type="Proteomes" id="UP000189970"/>
    </source>
</evidence>
<dbReference type="PANTHER" id="PTHR12684:SF2">
    <property type="entry name" value="TRNA 2'-PHOSPHOTRANSFERASE 1"/>
    <property type="match status" value="1"/>
</dbReference>
<dbReference type="GO" id="GO:0003950">
    <property type="term" value="F:NAD+ poly-ADP-ribosyltransferase activity"/>
    <property type="evidence" value="ECO:0007669"/>
    <property type="project" value="InterPro"/>
</dbReference>
<dbReference type="RefSeq" id="WP_079345295.1">
    <property type="nucleotide sequence ID" value="NZ_MVAB01000001.1"/>
</dbReference>
<organism evidence="6 7">
    <name type="scientific">Vagococcus martis</name>
    <dbReference type="NCBI Taxonomy" id="1768210"/>
    <lineage>
        <taxon>Bacteria</taxon>
        <taxon>Bacillati</taxon>
        <taxon>Bacillota</taxon>
        <taxon>Bacilli</taxon>
        <taxon>Lactobacillales</taxon>
        <taxon>Enterococcaceae</taxon>
        <taxon>Vagococcus</taxon>
    </lineage>
</organism>
<dbReference type="Gene3D" id="3.20.170.30">
    <property type="match status" value="1"/>
</dbReference>
<dbReference type="Gene3D" id="1.10.10.970">
    <property type="entry name" value="RNA 2'-phosphotransferase, Tpt1/KptA family, N-terminal domain"/>
    <property type="match status" value="1"/>
</dbReference>
<sequence>MGQKINYNELSKEVSYALRHAPWEFELELDEEGWVSVSQLLDALNKKKSKEFIGLADLDYMIEHSEKKRHEIINNKIRAFYGHSIPQKIKKLSETPPSILYHGTSIESLEQIKMQGVKPMNRQYVHLSEDIDTAIMVGKRKTETPIILAIDTEKAVSHGMNFYRGNEKVWLSDYIPYSLTNVVTE</sequence>
<evidence type="ECO:0000256" key="4">
    <source>
        <dbReference type="ARBA" id="ARBA00025212"/>
    </source>
</evidence>
<dbReference type="InterPro" id="IPR042081">
    <property type="entry name" value="RNA_2'-PTrans_C"/>
</dbReference>
<evidence type="ECO:0000256" key="3">
    <source>
        <dbReference type="ARBA" id="ARBA00023027"/>
    </source>
</evidence>
<keyword evidence="7" id="KW-1185">Reference proteome</keyword>
<dbReference type="InterPro" id="IPR002745">
    <property type="entry name" value="Ptrans_KptA/Tpt1"/>
</dbReference>
<dbReference type="EMBL" id="MVAB01000001">
    <property type="protein sequence ID" value="OPF87090.1"/>
    <property type="molecule type" value="Genomic_DNA"/>
</dbReference>
<evidence type="ECO:0000313" key="6">
    <source>
        <dbReference type="EMBL" id="OPF87090.1"/>
    </source>
</evidence>
<comment type="function">
    <text evidence="4 5">Removes the 2'-phosphate from RNA via an intermediate in which the phosphate is ADP-ribosylated by NAD followed by a presumed transesterification to release the RNA and generate ADP-ribose 1''-2''-cyclic phosphate (APPR&gt;P). May function as an ADP-ribosylase.</text>
</comment>
<dbReference type="InterPro" id="IPR022928">
    <property type="entry name" value="RNA_2'-PTrans_KptA"/>
</dbReference>
<accession>A0A1V4DFW7</accession>
<protein>
    <recommendedName>
        <fullName evidence="5">Probable RNA 2'-phosphotransferase</fullName>
        <ecNumber evidence="5">2.7.1.-</ecNumber>
    </recommendedName>
</protein>
<dbReference type="PANTHER" id="PTHR12684">
    <property type="entry name" value="PUTATIVE PHOSPHOTRANSFERASE"/>
    <property type="match status" value="1"/>
</dbReference>
<name>A0A1V4DFW7_9ENTE</name>
<dbReference type="GO" id="GO:0006388">
    <property type="term" value="P:tRNA splicing, via endonucleolytic cleavage and ligation"/>
    <property type="evidence" value="ECO:0007669"/>
    <property type="project" value="UniProtKB-UniRule"/>
</dbReference>
<evidence type="ECO:0000256" key="2">
    <source>
        <dbReference type="ARBA" id="ARBA00022679"/>
    </source>
</evidence>
<dbReference type="EC" id="2.7.1.-" evidence="5"/>
<keyword evidence="2 5" id="KW-0808">Transferase</keyword>
<dbReference type="GO" id="GO:0000215">
    <property type="term" value="F:tRNA 2'-phosphotransferase activity"/>
    <property type="evidence" value="ECO:0007669"/>
    <property type="project" value="TreeGrafter"/>
</dbReference>
<dbReference type="InterPro" id="IPR042080">
    <property type="entry name" value="RNA_2'-PTrans_N"/>
</dbReference>
<proteinExistence type="inferred from homology"/>
<evidence type="ECO:0000256" key="1">
    <source>
        <dbReference type="ARBA" id="ARBA00009836"/>
    </source>
</evidence>
<dbReference type="Proteomes" id="UP000189970">
    <property type="component" value="Unassembled WGS sequence"/>
</dbReference>
<comment type="similarity">
    <text evidence="1 5">Belongs to the KptA/TPT1 family.</text>
</comment>
<gene>
    <name evidence="5" type="primary">kptA</name>
    <name evidence="6" type="ORF">BW731_02150</name>
</gene>
<comment type="caution">
    <text evidence="6">The sequence shown here is derived from an EMBL/GenBank/DDBJ whole genome shotgun (WGS) entry which is preliminary data.</text>
</comment>
<dbReference type="Pfam" id="PF01885">
    <property type="entry name" value="PTS_2-RNA"/>
    <property type="match status" value="1"/>
</dbReference>
<evidence type="ECO:0000256" key="5">
    <source>
        <dbReference type="HAMAP-Rule" id="MF_00299"/>
    </source>
</evidence>
<dbReference type="AlphaFoldDB" id="A0A1V4DFW7"/>
<reference evidence="6 7" key="1">
    <citation type="submission" date="2017-02" db="EMBL/GenBank/DDBJ databases">
        <title>Vagococcus cremeus sp. nov., isolated from the small intestine of a marten, Martes flavigula.</title>
        <authorList>
            <person name="Tak E.J."/>
            <person name="Bae J.-W."/>
        </authorList>
    </citation>
    <scope>NUCLEOTIDE SEQUENCE [LARGE SCALE GENOMIC DNA]</scope>
    <source>
        <strain evidence="6 7">D7T301</strain>
    </source>
</reference>
<dbReference type="SUPFAM" id="SSF56399">
    <property type="entry name" value="ADP-ribosylation"/>
    <property type="match status" value="1"/>
</dbReference>
<keyword evidence="3 5" id="KW-0520">NAD</keyword>
<dbReference type="HAMAP" id="MF_00299">
    <property type="entry name" value="KptA"/>
    <property type="match status" value="1"/>
</dbReference>